<keyword evidence="4" id="KW-0472">Membrane</keyword>
<keyword evidence="7" id="KW-1185">Reference proteome</keyword>
<keyword evidence="2" id="KW-0812">Transmembrane</keyword>
<name>A0A7H1NSA0_9PROT</name>
<protein>
    <recommendedName>
        <fullName evidence="8">DoxX family protein</fullName>
    </recommendedName>
</protein>
<keyword evidence="3" id="KW-1133">Transmembrane helix</keyword>
<feature type="chain" id="PRO_5028907200" description="DoxX family protein" evidence="5">
    <location>
        <begin position="19"/>
        <end position="119"/>
    </location>
</feature>
<proteinExistence type="predicted"/>
<dbReference type="AlphaFoldDB" id="A0A7H1NSA0"/>
<evidence type="ECO:0000256" key="1">
    <source>
        <dbReference type="ARBA" id="ARBA00004141"/>
    </source>
</evidence>
<evidence type="ECO:0000256" key="5">
    <source>
        <dbReference type="SAM" id="SignalP"/>
    </source>
</evidence>
<evidence type="ECO:0000256" key="3">
    <source>
        <dbReference type="ARBA" id="ARBA00022989"/>
    </source>
</evidence>
<dbReference type="RefSeq" id="WP_203412905.1">
    <property type="nucleotide sequence ID" value="NZ_CP060244.1"/>
</dbReference>
<dbReference type="InterPro" id="IPR032808">
    <property type="entry name" value="DoxX"/>
</dbReference>
<feature type="signal peptide" evidence="5">
    <location>
        <begin position="1"/>
        <end position="18"/>
    </location>
</feature>
<evidence type="ECO:0000256" key="2">
    <source>
        <dbReference type="ARBA" id="ARBA00022692"/>
    </source>
</evidence>
<dbReference type="Pfam" id="PF13564">
    <property type="entry name" value="DoxX_2"/>
    <property type="match status" value="1"/>
</dbReference>
<comment type="subcellular location">
    <subcellularLocation>
        <location evidence="1">Membrane</location>
        <topology evidence="1">Multi-pass membrane protein</topology>
    </subcellularLocation>
</comment>
<evidence type="ECO:0000256" key="4">
    <source>
        <dbReference type="ARBA" id="ARBA00023136"/>
    </source>
</evidence>
<evidence type="ECO:0000313" key="7">
    <source>
        <dbReference type="Proteomes" id="UP000516349"/>
    </source>
</evidence>
<sequence>MSKKCGCIIRTVVTLAYAGCGAAKLAGQASLREKFFNWGWKTKDMKIMGAAEVAGAALLTLKPTRKLGCLILGAASICKIIASLTHSSPKDALPDSIGLIGLLCIFFKKKKNYTSHPSA</sequence>
<dbReference type="Proteomes" id="UP000516349">
    <property type="component" value="Chromosome"/>
</dbReference>
<dbReference type="GO" id="GO:0016020">
    <property type="term" value="C:membrane"/>
    <property type="evidence" value="ECO:0007669"/>
    <property type="project" value="UniProtKB-SubCell"/>
</dbReference>
<dbReference type="EMBL" id="CP060244">
    <property type="protein sequence ID" value="QNT78660.1"/>
    <property type="molecule type" value="Genomic_DNA"/>
</dbReference>
<dbReference type="KEGG" id="ebla:JGUZn3_14360"/>
<reference evidence="6 7" key="1">
    <citation type="submission" date="2020-08" db="EMBL/GenBank/DDBJ databases">
        <title>Complete genome sequence of Entomobacter blattae G55GP.</title>
        <authorList>
            <person name="Poehlein A."/>
            <person name="Guzman J."/>
            <person name="Daniel R."/>
            <person name="Vilcinskas A."/>
        </authorList>
    </citation>
    <scope>NUCLEOTIDE SEQUENCE [LARGE SCALE GENOMIC DNA]</scope>
    <source>
        <strain evidence="6 7">G55GP</strain>
    </source>
</reference>
<accession>A0A7H1NSA0</accession>
<keyword evidence="5" id="KW-0732">Signal</keyword>
<evidence type="ECO:0008006" key="8">
    <source>
        <dbReference type="Google" id="ProtNLM"/>
    </source>
</evidence>
<gene>
    <name evidence="6" type="ORF">JGUZn3_14360</name>
</gene>
<organism evidence="6 7">
    <name type="scientific">Entomobacter blattae</name>
    <dbReference type="NCBI Taxonomy" id="2762277"/>
    <lineage>
        <taxon>Bacteria</taxon>
        <taxon>Pseudomonadati</taxon>
        <taxon>Pseudomonadota</taxon>
        <taxon>Alphaproteobacteria</taxon>
        <taxon>Acetobacterales</taxon>
        <taxon>Acetobacteraceae</taxon>
        <taxon>Entomobacter</taxon>
    </lineage>
</organism>
<evidence type="ECO:0000313" key="6">
    <source>
        <dbReference type="EMBL" id="QNT78660.1"/>
    </source>
</evidence>